<organism evidence="2 3">
    <name type="scientific">Phyllostomus discolor</name>
    <name type="common">pale spear-nosed bat</name>
    <dbReference type="NCBI Taxonomy" id="89673"/>
    <lineage>
        <taxon>Eukaryota</taxon>
        <taxon>Metazoa</taxon>
        <taxon>Chordata</taxon>
        <taxon>Craniata</taxon>
        <taxon>Vertebrata</taxon>
        <taxon>Euteleostomi</taxon>
        <taxon>Mammalia</taxon>
        <taxon>Eutheria</taxon>
        <taxon>Laurasiatheria</taxon>
        <taxon>Chiroptera</taxon>
        <taxon>Yangochiroptera</taxon>
        <taxon>Phyllostomidae</taxon>
        <taxon>Phyllostominae</taxon>
        <taxon>Phyllostomus</taxon>
    </lineage>
</organism>
<feature type="compositionally biased region" description="Polar residues" evidence="1">
    <location>
        <begin position="16"/>
        <end position="25"/>
    </location>
</feature>
<gene>
    <name evidence="2" type="ORF">HJG60_011076</name>
</gene>
<comment type="caution">
    <text evidence="2">The sequence shown here is derived from an EMBL/GenBank/DDBJ whole genome shotgun (WGS) entry which is preliminary data.</text>
</comment>
<feature type="region of interest" description="Disordered" evidence="1">
    <location>
        <begin position="1"/>
        <end position="104"/>
    </location>
</feature>
<protein>
    <submittedName>
        <fullName evidence="2">Uncharacterized protein</fullName>
    </submittedName>
</protein>
<evidence type="ECO:0000256" key="1">
    <source>
        <dbReference type="SAM" id="MobiDB-lite"/>
    </source>
</evidence>
<dbReference type="EMBL" id="JABVXQ010000005">
    <property type="protein sequence ID" value="KAF6109885.1"/>
    <property type="molecule type" value="Genomic_DNA"/>
</dbReference>
<evidence type="ECO:0000313" key="3">
    <source>
        <dbReference type="Proteomes" id="UP000664940"/>
    </source>
</evidence>
<dbReference type="AlphaFoldDB" id="A0A834E6R7"/>
<feature type="compositionally biased region" description="Basic and acidic residues" evidence="1">
    <location>
        <begin position="68"/>
        <end position="78"/>
    </location>
</feature>
<feature type="compositionally biased region" description="Gly residues" evidence="1">
    <location>
        <begin position="43"/>
        <end position="55"/>
    </location>
</feature>
<proteinExistence type="predicted"/>
<dbReference type="Proteomes" id="UP000664940">
    <property type="component" value="Unassembled WGS sequence"/>
</dbReference>
<accession>A0A834E6R7</accession>
<name>A0A834E6R7_9CHIR</name>
<evidence type="ECO:0000313" key="2">
    <source>
        <dbReference type="EMBL" id="KAF6109885.1"/>
    </source>
</evidence>
<sequence length="147" mass="15390">MPWPGDLEMPALGPGSTESELQPSVLTRGGRCQGERCSRGRRGGVAGDLGAGGRTEGARPPQSAVRNSDPRSANELRRRVSSFQVRRQAAGSRDAGQRPGSAGCPGPAALLPCWDPRSHCRQGLSTLAGQPPLLLDKEADCVGRGRP</sequence>
<reference evidence="2 3" key="1">
    <citation type="journal article" date="2020" name="Nature">
        <title>Six reference-quality genomes reveal evolution of bat adaptations.</title>
        <authorList>
            <person name="Jebb D."/>
            <person name="Huang Z."/>
            <person name="Pippel M."/>
            <person name="Hughes G.M."/>
            <person name="Lavrichenko K."/>
            <person name="Devanna P."/>
            <person name="Winkler S."/>
            <person name="Jermiin L.S."/>
            <person name="Skirmuntt E.C."/>
            <person name="Katzourakis A."/>
            <person name="Burkitt-Gray L."/>
            <person name="Ray D.A."/>
            <person name="Sullivan K.A.M."/>
            <person name="Roscito J.G."/>
            <person name="Kirilenko B.M."/>
            <person name="Davalos L.M."/>
            <person name="Corthals A.P."/>
            <person name="Power M.L."/>
            <person name="Jones G."/>
            <person name="Ransome R.D."/>
            <person name="Dechmann D.K.N."/>
            <person name="Locatelli A.G."/>
            <person name="Puechmaille S.J."/>
            <person name="Fedrigo O."/>
            <person name="Jarvis E.D."/>
            <person name="Hiller M."/>
            <person name="Vernes S.C."/>
            <person name="Myers E.W."/>
            <person name="Teeling E.C."/>
        </authorList>
    </citation>
    <scope>NUCLEOTIDE SEQUENCE [LARGE SCALE GENOMIC DNA]</scope>
    <source>
        <strain evidence="2">Bat1K_MPI-CBG_1</strain>
    </source>
</reference>